<dbReference type="GO" id="GO:0005524">
    <property type="term" value="F:ATP binding"/>
    <property type="evidence" value="ECO:0007669"/>
    <property type="project" value="UniProtKB-KW"/>
</dbReference>
<evidence type="ECO:0000256" key="1">
    <source>
        <dbReference type="ARBA" id="ARBA00005417"/>
    </source>
</evidence>
<dbReference type="InterPro" id="IPR003593">
    <property type="entry name" value="AAA+_ATPase"/>
</dbReference>
<keyword evidence="8" id="KW-1185">Reference proteome</keyword>
<dbReference type="PROSITE" id="PS50893">
    <property type="entry name" value="ABC_TRANSPORTER_2"/>
    <property type="match status" value="1"/>
</dbReference>
<comment type="similarity">
    <text evidence="1">Belongs to the ABC transporter superfamily.</text>
</comment>
<dbReference type="InterPro" id="IPR027417">
    <property type="entry name" value="P-loop_NTPase"/>
</dbReference>
<evidence type="ECO:0000256" key="5">
    <source>
        <dbReference type="ARBA" id="ARBA00022970"/>
    </source>
</evidence>
<dbReference type="Pfam" id="PF00005">
    <property type="entry name" value="ABC_tran"/>
    <property type="match status" value="1"/>
</dbReference>
<keyword evidence="2" id="KW-0813">Transport</keyword>
<evidence type="ECO:0000256" key="3">
    <source>
        <dbReference type="ARBA" id="ARBA00022741"/>
    </source>
</evidence>
<dbReference type="RefSeq" id="WP_378286179.1">
    <property type="nucleotide sequence ID" value="NZ_JBHSON010000053.1"/>
</dbReference>
<reference evidence="8" key="1">
    <citation type="journal article" date="2019" name="Int. J. Syst. Evol. Microbiol.">
        <title>The Global Catalogue of Microorganisms (GCM) 10K type strain sequencing project: providing services to taxonomists for standard genome sequencing and annotation.</title>
        <authorList>
            <consortium name="The Broad Institute Genomics Platform"/>
            <consortium name="The Broad Institute Genome Sequencing Center for Infectious Disease"/>
            <person name="Wu L."/>
            <person name="Ma J."/>
        </authorList>
    </citation>
    <scope>NUCLEOTIDE SEQUENCE [LARGE SCALE GENOMIC DNA]</scope>
    <source>
        <strain evidence="8">KCTC 42087</strain>
    </source>
</reference>
<accession>A0ABW1A733</accession>
<keyword evidence="4 7" id="KW-0067">ATP-binding</keyword>
<evidence type="ECO:0000313" key="7">
    <source>
        <dbReference type="EMBL" id="MFC5750437.1"/>
    </source>
</evidence>
<gene>
    <name evidence="7" type="ORF">ACFPZN_32840</name>
</gene>
<name>A0ABW1A733_9ACTN</name>
<dbReference type="EMBL" id="JBHSON010000053">
    <property type="protein sequence ID" value="MFC5750437.1"/>
    <property type="molecule type" value="Genomic_DNA"/>
</dbReference>
<feature type="domain" description="ABC transporter" evidence="6">
    <location>
        <begin position="6"/>
        <end position="248"/>
    </location>
</feature>
<sequence>MSPPALTVTDLTVDYGPVRALREVSLLVPEGGFVAVLGGNGAGKSTLLRAISGVLGYHGGTVRGGTIGAGADAPGGRAARDRRPDRIVRSGVVQVPEGREIFARMTVGENLRAGALGARDRRSVAAARDRVLRLFPVLAERERQRAGLLSGGEQQMLAIGRALMAEPRLLLLDEPSLGLAPIMIGRIAETIRAINGEGIAVLLIEQNAALALELASYAYVLEVGAVALEGPARELASSPEVRDRYLGVSTENDATDDAIAAAAPVRTLSRWTG</sequence>
<organism evidence="7 8">
    <name type="scientific">Actinomadura rugatobispora</name>
    <dbReference type="NCBI Taxonomy" id="1994"/>
    <lineage>
        <taxon>Bacteria</taxon>
        <taxon>Bacillati</taxon>
        <taxon>Actinomycetota</taxon>
        <taxon>Actinomycetes</taxon>
        <taxon>Streptosporangiales</taxon>
        <taxon>Thermomonosporaceae</taxon>
        <taxon>Actinomadura</taxon>
    </lineage>
</organism>
<dbReference type="PROSITE" id="PS00211">
    <property type="entry name" value="ABC_TRANSPORTER_1"/>
    <property type="match status" value="1"/>
</dbReference>
<keyword evidence="5" id="KW-0029">Amino-acid transport</keyword>
<keyword evidence="3" id="KW-0547">Nucleotide-binding</keyword>
<evidence type="ECO:0000313" key="8">
    <source>
        <dbReference type="Proteomes" id="UP001596074"/>
    </source>
</evidence>
<dbReference type="InterPro" id="IPR003439">
    <property type="entry name" value="ABC_transporter-like_ATP-bd"/>
</dbReference>
<dbReference type="SUPFAM" id="SSF52540">
    <property type="entry name" value="P-loop containing nucleoside triphosphate hydrolases"/>
    <property type="match status" value="1"/>
</dbReference>
<dbReference type="PANTHER" id="PTHR43820:SF4">
    <property type="entry name" value="HIGH-AFFINITY BRANCHED-CHAIN AMINO ACID TRANSPORT ATP-BINDING PROTEIN LIVF"/>
    <property type="match status" value="1"/>
</dbReference>
<comment type="caution">
    <text evidence="7">The sequence shown here is derived from an EMBL/GenBank/DDBJ whole genome shotgun (WGS) entry which is preliminary data.</text>
</comment>
<dbReference type="CDD" id="cd03224">
    <property type="entry name" value="ABC_TM1139_LivF_branched"/>
    <property type="match status" value="1"/>
</dbReference>
<dbReference type="SMART" id="SM00382">
    <property type="entry name" value="AAA"/>
    <property type="match status" value="1"/>
</dbReference>
<dbReference type="Gene3D" id="3.40.50.300">
    <property type="entry name" value="P-loop containing nucleotide triphosphate hydrolases"/>
    <property type="match status" value="1"/>
</dbReference>
<dbReference type="InterPro" id="IPR052156">
    <property type="entry name" value="BCAA_Transport_ATP-bd_LivF"/>
</dbReference>
<evidence type="ECO:0000256" key="2">
    <source>
        <dbReference type="ARBA" id="ARBA00022448"/>
    </source>
</evidence>
<dbReference type="InterPro" id="IPR017871">
    <property type="entry name" value="ABC_transporter-like_CS"/>
</dbReference>
<proteinExistence type="inferred from homology"/>
<protein>
    <submittedName>
        <fullName evidence="7">ABC transporter ATP-binding protein</fullName>
    </submittedName>
</protein>
<evidence type="ECO:0000259" key="6">
    <source>
        <dbReference type="PROSITE" id="PS50893"/>
    </source>
</evidence>
<dbReference type="PANTHER" id="PTHR43820">
    <property type="entry name" value="HIGH-AFFINITY BRANCHED-CHAIN AMINO ACID TRANSPORT ATP-BINDING PROTEIN LIVF"/>
    <property type="match status" value="1"/>
</dbReference>
<evidence type="ECO:0000256" key="4">
    <source>
        <dbReference type="ARBA" id="ARBA00022840"/>
    </source>
</evidence>
<dbReference type="Proteomes" id="UP001596074">
    <property type="component" value="Unassembled WGS sequence"/>
</dbReference>